<name>A0AAV5W7Z8_9BILA</name>
<dbReference type="PROSITE" id="PS50001">
    <property type="entry name" value="SH2"/>
    <property type="match status" value="1"/>
</dbReference>
<dbReference type="InterPro" id="IPR036860">
    <property type="entry name" value="SH2_dom_sf"/>
</dbReference>
<dbReference type="SMART" id="SM00252">
    <property type="entry name" value="SH2"/>
    <property type="match status" value="1"/>
</dbReference>
<comment type="caution">
    <text evidence="3">The sequence shown here is derived from an EMBL/GenBank/DDBJ whole genome shotgun (WGS) entry which is preliminary data.</text>
</comment>
<dbReference type="InterPro" id="IPR000980">
    <property type="entry name" value="SH2"/>
</dbReference>
<gene>
    <name evidence="3" type="ORF">PFISCL1PPCAC_18037</name>
</gene>
<keyword evidence="4" id="KW-1185">Reference proteome</keyword>
<dbReference type="Proteomes" id="UP001432322">
    <property type="component" value="Unassembled WGS sequence"/>
</dbReference>
<dbReference type="EMBL" id="BTSY01000005">
    <property type="protein sequence ID" value="GMT26740.1"/>
    <property type="molecule type" value="Genomic_DNA"/>
</dbReference>
<sequence>MPSDIRKEDYYHGLLPREDAEDLLIHTGDCLVRLSHNSSSIRVAEKHYILSICVEPGSSEVQWRRPGFEPLPKIVKHVLIYRDGEGRYSIGHSHYDTIQVYGSTRWIL</sequence>
<organism evidence="3 4">
    <name type="scientific">Pristionchus fissidentatus</name>
    <dbReference type="NCBI Taxonomy" id="1538716"/>
    <lineage>
        <taxon>Eukaryota</taxon>
        <taxon>Metazoa</taxon>
        <taxon>Ecdysozoa</taxon>
        <taxon>Nematoda</taxon>
        <taxon>Chromadorea</taxon>
        <taxon>Rhabditida</taxon>
        <taxon>Rhabditina</taxon>
        <taxon>Diplogasteromorpha</taxon>
        <taxon>Diplogasteroidea</taxon>
        <taxon>Neodiplogasteridae</taxon>
        <taxon>Pristionchus</taxon>
    </lineage>
</organism>
<reference evidence="3" key="1">
    <citation type="submission" date="2023-10" db="EMBL/GenBank/DDBJ databases">
        <title>Genome assembly of Pristionchus species.</title>
        <authorList>
            <person name="Yoshida K."/>
            <person name="Sommer R.J."/>
        </authorList>
    </citation>
    <scope>NUCLEOTIDE SEQUENCE</scope>
    <source>
        <strain evidence="3">RS5133</strain>
    </source>
</reference>
<accession>A0AAV5W7Z8</accession>
<protein>
    <recommendedName>
        <fullName evidence="2">SH2 domain-containing protein</fullName>
    </recommendedName>
</protein>
<dbReference type="SUPFAM" id="SSF55550">
    <property type="entry name" value="SH2 domain"/>
    <property type="match status" value="1"/>
</dbReference>
<dbReference type="Pfam" id="PF00017">
    <property type="entry name" value="SH2"/>
    <property type="match status" value="1"/>
</dbReference>
<evidence type="ECO:0000259" key="2">
    <source>
        <dbReference type="PROSITE" id="PS50001"/>
    </source>
</evidence>
<dbReference type="Gene3D" id="3.30.505.10">
    <property type="entry name" value="SH2 domain"/>
    <property type="match status" value="1"/>
</dbReference>
<keyword evidence="1" id="KW-0727">SH2 domain</keyword>
<evidence type="ECO:0000313" key="3">
    <source>
        <dbReference type="EMBL" id="GMT26740.1"/>
    </source>
</evidence>
<feature type="domain" description="SH2" evidence="2">
    <location>
        <begin position="10"/>
        <end position="108"/>
    </location>
</feature>
<evidence type="ECO:0000313" key="4">
    <source>
        <dbReference type="Proteomes" id="UP001432322"/>
    </source>
</evidence>
<dbReference type="AlphaFoldDB" id="A0AAV5W7Z8"/>
<evidence type="ECO:0000256" key="1">
    <source>
        <dbReference type="PROSITE-ProRule" id="PRU00191"/>
    </source>
</evidence>
<proteinExistence type="predicted"/>